<dbReference type="PROSITE" id="PS51755">
    <property type="entry name" value="OMPR_PHOB"/>
    <property type="match status" value="1"/>
</dbReference>
<evidence type="ECO:0000256" key="4">
    <source>
        <dbReference type="ARBA" id="ARBA00023125"/>
    </source>
</evidence>
<dbReference type="RefSeq" id="WP_038463868.1">
    <property type="nucleotide sequence ID" value="NZ_CP008941.1"/>
</dbReference>
<dbReference type="Gene3D" id="1.10.10.10">
    <property type="entry name" value="Winged helix-like DNA-binding domain superfamily/Winged helix DNA-binding domain"/>
    <property type="match status" value="1"/>
</dbReference>
<evidence type="ECO:0000256" key="2">
    <source>
        <dbReference type="ARBA" id="ARBA00023012"/>
    </source>
</evidence>
<dbReference type="Gene3D" id="3.40.50.2300">
    <property type="match status" value="1"/>
</dbReference>
<keyword evidence="1 6" id="KW-0597">Phosphoprotein</keyword>
<keyword evidence="5" id="KW-0804">Transcription</keyword>
<keyword evidence="4 7" id="KW-0238">DNA-binding</keyword>
<dbReference type="Gene3D" id="6.10.250.690">
    <property type="match status" value="1"/>
</dbReference>
<dbReference type="InterPro" id="IPR001867">
    <property type="entry name" value="OmpR/PhoB-type_DNA-bd"/>
</dbReference>
<sequence>MTEQNGHVLVVDDDRRLRELLTKFLKDAGFRVQAAAMAAEARIQLAAQHFDVMVLDIMMPGETGLDFTKSLREGGNQIPILYLTARDSVEDRIEGFDSGGDDYLPKPFEPAELVSRLRAILRRVAPKKTQDIIPHLVFGDLVFHIEDGILQDKETQVFLSSTEIILLRTMAQSPRQPFSREDLAQRIGHRVTDRAVDVQITRLRKKIGDDSKQPRFIQTVRHIGYALCPDS</sequence>
<dbReference type="InterPro" id="IPR036388">
    <property type="entry name" value="WH-like_DNA-bd_sf"/>
</dbReference>
<dbReference type="PROSITE" id="PS50110">
    <property type="entry name" value="RESPONSE_REGULATORY"/>
    <property type="match status" value="1"/>
</dbReference>
<accession>A0A077AWL2</accession>
<dbReference type="PANTHER" id="PTHR48111:SF4">
    <property type="entry name" value="DNA-BINDING DUAL TRANSCRIPTIONAL REGULATOR OMPR"/>
    <property type="match status" value="1"/>
</dbReference>
<dbReference type="SMART" id="SM00862">
    <property type="entry name" value="Trans_reg_C"/>
    <property type="match status" value="1"/>
</dbReference>
<dbReference type="InterPro" id="IPR039420">
    <property type="entry name" value="WalR-like"/>
</dbReference>
<organism evidence="10 11">
    <name type="scientific">Candidatus Odyssella acanthamoebae</name>
    <dbReference type="NCBI Taxonomy" id="91604"/>
    <lineage>
        <taxon>Bacteria</taxon>
        <taxon>Pseudomonadati</taxon>
        <taxon>Pseudomonadota</taxon>
        <taxon>Alphaproteobacteria</taxon>
        <taxon>Holosporales</taxon>
        <taxon>Candidatus Paracaedibacteraceae</taxon>
        <taxon>Candidatus Odyssella</taxon>
    </lineage>
</organism>
<dbReference type="Pfam" id="PF00486">
    <property type="entry name" value="Trans_reg_C"/>
    <property type="match status" value="1"/>
</dbReference>
<evidence type="ECO:0000259" key="9">
    <source>
        <dbReference type="PROSITE" id="PS51755"/>
    </source>
</evidence>
<dbReference type="SUPFAM" id="SSF52172">
    <property type="entry name" value="CheY-like"/>
    <property type="match status" value="1"/>
</dbReference>
<evidence type="ECO:0000256" key="1">
    <source>
        <dbReference type="ARBA" id="ARBA00022553"/>
    </source>
</evidence>
<feature type="domain" description="Response regulatory" evidence="8">
    <location>
        <begin position="7"/>
        <end position="121"/>
    </location>
</feature>
<evidence type="ECO:0000313" key="10">
    <source>
        <dbReference type="EMBL" id="AIK96023.1"/>
    </source>
</evidence>
<dbReference type="GO" id="GO:0000156">
    <property type="term" value="F:phosphorelay response regulator activity"/>
    <property type="evidence" value="ECO:0007669"/>
    <property type="project" value="TreeGrafter"/>
</dbReference>
<dbReference type="AlphaFoldDB" id="A0A077AWL2"/>
<dbReference type="CDD" id="cd00383">
    <property type="entry name" value="trans_reg_C"/>
    <property type="match status" value="1"/>
</dbReference>
<dbReference type="Pfam" id="PF00072">
    <property type="entry name" value="Response_reg"/>
    <property type="match status" value="1"/>
</dbReference>
<dbReference type="eggNOG" id="COG0745">
    <property type="taxonomic scope" value="Bacteria"/>
</dbReference>
<evidence type="ECO:0000256" key="6">
    <source>
        <dbReference type="PROSITE-ProRule" id="PRU00169"/>
    </source>
</evidence>
<dbReference type="SMART" id="SM00448">
    <property type="entry name" value="REC"/>
    <property type="match status" value="1"/>
</dbReference>
<dbReference type="HOGENOM" id="CLU_000445_30_4_5"/>
<dbReference type="GO" id="GO:0000976">
    <property type="term" value="F:transcription cis-regulatory region binding"/>
    <property type="evidence" value="ECO:0007669"/>
    <property type="project" value="TreeGrafter"/>
</dbReference>
<dbReference type="GO" id="GO:0006355">
    <property type="term" value="P:regulation of DNA-templated transcription"/>
    <property type="evidence" value="ECO:0007669"/>
    <property type="project" value="InterPro"/>
</dbReference>
<evidence type="ECO:0000256" key="5">
    <source>
        <dbReference type="ARBA" id="ARBA00023163"/>
    </source>
</evidence>
<dbReference type="GO" id="GO:0005829">
    <property type="term" value="C:cytosol"/>
    <property type="evidence" value="ECO:0007669"/>
    <property type="project" value="TreeGrafter"/>
</dbReference>
<dbReference type="InterPro" id="IPR011006">
    <property type="entry name" value="CheY-like_superfamily"/>
</dbReference>
<dbReference type="EMBL" id="CP008941">
    <property type="protein sequence ID" value="AIK96023.1"/>
    <property type="molecule type" value="Genomic_DNA"/>
</dbReference>
<name>A0A077AWL2_9PROT</name>
<keyword evidence="2" id="KW-0902">Two-component regulatory system</keyword>
<dbReference type="SUPFAM" id="SSF46894">
    <property type="entry name" value="C-terminal effector domain of the bipartite response regulators"/>
    <property type="match status" value="1"/>
</dbReference>
<dbReference type="InterPro" id="IPR016032">
    <property type="entry name" value="Sig_transdc_resp-reg_C-effctor"/>
</dbReference>
<dbReference type="PANTHER" id="PTHR48111">
    <property type="entry name" value="REGULATOR OF RPOS"/>
    <property type="match status" value="1"/>
</dbReference>
<dbReference type="InterPro" id="IPR001789">
    <property type="entry name" value="Sig_transdc_resp-reg_receiver"/>
</dbReference>
<evidence type="ECO:0000313" key="11">
    <source>
        <dbReference type="Proteomes" id="UP000028926"/>
    </source>
</evidence>
<evidence type="ECO:0000256" key="7">
    <source>
        <dbReference type="PROSITE-ProRule" id="PRU01091"/>
    </source>
</evidence>
<evidence type="ECO:0000259" key="8">
    <source>
        <dbReference type="PROSITE" id="PS50110"/>
    </source>
</evidence>
<evidence type="ECO:0000256" key="3">
    <source>
        <dbReference type="ARBA" id="ARBA00023015"/>
    </source>
</evidence>
<feature type="DNA-binding region" description="OmpR/PhoB-type" evidence="7">
    <location>
        <begin position="133"/>
        <end position="229"/>
    </location>
</feature>
<dbReference type="Proteomes" id="UP000028926">
    <property type="component" value="Chromosome"/>
</dbReference>
<feature type="modified residue" description="4-aspartylphosphate" evidence="6">
    <location>
        <position position="56"/>
    </location>
</feature>
<protein>
    <submittedName>
        <fullName evidence="10">Chemotaxis protein CheY</fullName>
    </submittedName>
</protein>
<keyword evidence="3" id="KW-0805">Transcription regulation</keyword>
<dbReference type="KEGG" id="paca:ID47_03605"/>
<feature type="domain" description="OmpR/PhoB-type" evidence="9">
    <location>
        <begin position="133"/>
        <end position="229"/>
    </location>
</feature>
<dbReference type="STRING" id="91604.ID47_03605"/>
<gene>
    <name evidence="10" type="ORF">ID47_03605</name>
</gene>
<dbReference type="GO" id="GO:0032993">
    <property type="term" value="C:protein-DNA complex"/>
    <property type="evidence" value="ECO:0007669"/>
    <property type="project" value="TreeGrafter"/>
</dbReference>
<dbReference type="OrthoDB" id="9802426at2"/>
<reference evidence="10 11" key="1">
    <citation type="submission" date="2014-07" db="EMBL/GenBank/DDBJ databases">
        <title>Comparative genomic insights into amoeba endosymbionts belonging to the families of Holosporaceae and Candidatus Midichloriaceae within Rickettsiales.</title>
        <authorList>
            <person name="Wang Z."/>
            <person name="Wu M."/>
        </authorList>
    </citation>
    <scope>NUCLEOTIDE SEQUENCE [LARGE SCALE GENOMIC DNA]</scope>
    <source>
        <strain evidence="10">PRA3</strain>
    </source>
</reference>
<proteinExistence type="predicted"/>
<keyword evidence="11" id="KW-1185">Reference proteome</keyword>